<protein>
    <recommendedName>
        <fullName evidence="3">Mop domain-containing protein</fullName>
    </recommendedName>
</protein>
<dbReference type="EMBL" id="AYTS01000105">
    <property type="protein sequence ID" value="OOP56048.1"/>
    <property type="molecule type" value="Genomic_DNA"/>
</dbReference>
<dbReference type="SUPFAM" id="SSF50331">
    <property type="entry name" value="MOP-like"/>
    <property type="match status" value="1"/>
</dbReference>
<reference evidence="4 5" key="1">
    <citation type="journal article" date="2017" name="Water Res.">
        <title>Discovery and metagenomic analysis of an anammox bacterial enrichment related to Candidatus "Brocadia caroliniensis" in a full-scale glycerol-fed nitritation-denitritation separate centrate treatment process.</title>
        <authorList>
            <person name="Park H."/>
            <person name="Brotto A.C."/>
            <person name="van Loosdrecht M.C."/>
            <person name="Chandran K."/>
        </authorList>
    </citation>
    <scope>NUCLEOTIDE SEQUENCE [LARGE SCALE GENOMIC DNA]</scope>
    <source>
        <strain evidence="4">26THWARD</strain>
    </source>
</reference>
<sequence>MIAKSLSGMLSARNRVKGVVKKIIQGDVLSKVYVESQDDMLHAIITSTSLEEMKLQEGNEVTAIVKSTELILSKEI</sequence>
<evidence type="ECO:0000313" key="5">
    <source>
        <dbReference type="Proteomes" id="UP000189681"/>
    </source>
</evidence>
<proteinExistence type="predicted"/>
<dbReference type="InterPro" id="IPR005116">
    <property type="entry name" value="Transp-assoc_OB_typ1"/>
</dbReference>
<keyword evidence="1 2" id="KW-0500">Molybdenum</keyword>
<accession>A0A1V4ASC9</accession>
<dbReference type="GO" id="GO:0015689">
    <property type="term" value="P:molybdate ion transport"/>
    <property type="evidence" value="ECO:0007669"/>
    <property type="project" value="InterPro"/>
</dbReference>
<dbReference type="PROSITE" id="PS51866">
    <property type="entry name" value="MOP"/>
    <property type="match status" value="1"/>
</dbReference>
<name>A0A1V4ASC9_9BACT</name>
<dbReference type="STRING" id="1004156.AYP45_11365"/>
<evidence type="ECO:0000259" key="3">
    <source>
        <dbReference type="PROSITE" id="PS51866"/>
    </source>
</evidence>
<dbReference type="InterPro" id="IPR008995">
    <property type="entry name" value="Mo/tungstate-bd_C_term_dom"/>
</dbReference>
<dbReference type="Gene3D" id="2.40.50.100">
    <property type="match status" value="1"/>
</dbReference>
<evidence type="ECO:0000256" key="2">
    <source>
        <dbReference type="PROSITE-ProRule" id="PRU01213"/>
    </source>
</evidence>
<dbReference type="InterPro" id="IPR004606">
    <property type="entry name" value="Mop_domain"/>
</dbReference>
<dbReference type="Pfam" id="PF03459">
    <property type="entry name" value="TOBE"/>
    <property type="match status" value="1"/>
</dbReference>
<comment type="caution">
    <text evidence="4">The sequence shown here is derived from an EMBL/GenBank/DDBJ whole genome shotgun (WGS) entry which is preliminary data.</text>
</comment>
<dbReference type="Proteomes" id="UP000189681">
    <property type="component" value="Unassembled WGS sequence"/>
</dbReference>
<evidence type="ECO:0000256" key="1">
    <source>
        <dbReference type="ARBA" id="ARBA00022505"/>
    </source>
</evidence>
<evidence type="ECO:0000313" key="4">
    <source>
        <dbReference type="EMBL" id="OOP56048.1"/>
    </source>
</evidence>
<feature type="domain" description="Mop" evidence="3">
    <location>
        <begin position="9"/>
        <end position="74"/>
    </location>
</feature>
<organism evidence="4 5">
    <name type="scientific">Candidatus Brocadia carolinensis</name>
    <dbReference type="NCBI Taxonomy" id="1004156"/>
    <lineage>
        <taxon>Bacteria</taxon>
        <taxon>Pseudomonadati</taxon>
        <taxon>Planctomycetota</taxon>
        <taxon>Candidatus Brocadiia</taxon>
        <taxon>Candidatus Brocadiales</taxon>
        <taxon>Candidatus Brocadiaceae</taxon>
        <taxon>Candidatus Brocadia</taxon>
    </lineage>
</organism>
<gene>
    <name evidence="4" type="ORF">AYP45_11365</name>
</gene>
<dbReference type="NCBIfam" id="TIGR00638">
    <property type="entry name" value="Mop"/>
    <property type="match status" value="1"/>
</dbReference>
<dbReference type="AlphaFoldDB" id="A0A1V4ASC9"/>